<keyword evidence="3" id="KW-0132">Cell division</keyword>
<keyword evidence="4" id="KW-0812">Transmembrane</keyword>
<gene>
    <name evidence="9" type="ORF">KGD84_22980</name>
</gene>
<dbReference type="EMBL" id="CP074133">
    <property type="protein sequence ID" value="QUX26156.1"/>
    <property type="molecule type" value="Genomic_DNA"/>
</dbReference>
<feature type="domain" description="POTRA" evidence="8">
    <location>
        <begin position="22"/>
        <end position="90"/>
    </location>
</feature>
<dbReference type="InterPro" id="IPR050487">
    <property type="entry name" value="FtsQ_DivIB"/>
</dbReference>
<evidence type="ECO:0000259" key="8">
    <source>
        <dbReference type="PROSITE" id="PS51779"/>
    </source>
</evidence>
<keyword evidence="2" id="KW-1003">Cell membrane</keyword>
<evidence type="ECO:0000256" key="6">
    <source>
        <dbReference type="ARBA" id="ARBA00023136"/>
    </source>
</evidence>
<dbReference type="Proteomes" id="UP000676079">
    <property type="component" value="Chromosome"/>
</dbReference>
<keyword evidence="5" id="KW-1133">Transmembrane helix</keyword>
<reference evidence="9 10" key="1">
    <citation type="submission" date="2021-05" db="EMBL/GenBank/DDBJ databases">
        <title>Direct Submission.</title>
        <authorList>
            <person name="Li K."/>
            <person name="Gao J."/>
        </authorList>
    </citation>
    <scope>NUCLEOTIDE SEQUENCE [LARGE SCALE GENOMIC DNA]</scope>
    <source>
        <strain evidence="9 10">Mg02</strain>
    </source>
</reference>
<dbReference type="Pfam" id="PF03799">
    <property type="entry name" value="FtsQ_DivIB_C"/>
    <property type="match status" value="1"/>
</dbReference>
<evidence type="ECO:0000256" key="1">
    <source>
        <dbReference type="ARBA" id="ARBA00004370"/>
    </source>
</evidence>
<evidence type="ECO:0000256" key="3">
    <source>
        <dbReference type="ARBA" id="ARBA00022618"/>
    </source>
</evidence>
<dbReference type="InterPro" id="IPR005548">
    <property type="entry name" value="Cell_div_FtsQ/DivIB_C"/>
</dbReference>
<dbReference type="Gene3D" id="3.10.20.310">
    <property type="entry name" value="membrane protein fhac"/>
    <property type="match status" value="1"/>
</dbReference>
<evidence type="ECO:0000256" key="7">
    <source>
        <dbReference type="ARBA" id="ARBA00023306"/>
    </source>
</evidence>
<dbReference type="InterPro" id="IPR034746">
    <property type="entry name" value="POTRA"/>
</dbReference>
<comment type="subcellular location">
    <subcellularLocation>
        <location evidence="1">Membrane</location>
    </subcellularLocation>
</comment>
<dbReference type="InterPro" id="IPR013685">
    <property type="entry name" value="POTRA_FtsQ_type"/>
</dbReference>
<accession>A0ABX8BVP5</accession>
<evidence type="ECO:0000256" key="4">
    <source>
        <dbReference type="ARBA" id="ARBA00022692"/>
    </source>
</evidence>
<keyword evidence="10" id="KW-1185">Reference proteome</keyword>
<proteinExistence type="predicted"/>
<sequence length="217" mass="23256">MALLVVALVCVVTWILLGSRLLVVRDVAVTGLDRVGREEVVAAVDVPTGTPLIRVDLEAGADRVGDLALVESATVTRGWPATLRVEVVERRPLLAVRVGEEYRLVDRDGVRIEDSPSRPGTHPLVRVTGEIEGNDAVRAAAAIVESAPDSLLARIRLIDATDPDAIRIEISEGAVIEWGTAEGTGDKSEILRVLMREHPPGDGVVYDLSTPDLAIVR</sequence>
<evidence type="ECO:0000256" key="2">
    <source>
        <dbReference type="ARBA" id="ARBA00022475"/>
    </source>
</evidence>
<keyword evidence="7" id="KW-0131">Cell cycle</keyword>
<evidence type="ECO:0000256" key="5">
    <source>
        <dbReference type="ARBA" id="ARBA00022989"/>
    </source>
</evidence>
<evidence type="ECO:0000313" key="10">
    <source>
        <dbReference type="Proteomes" id="UP000676079"/>
    </source>
</evidence>
<protein>
    <submittedName>
        <fullName evidence="9">FtsQ-type POTRA domain-containing protein</fullName>
    </submittedName>
</protein>
<name>A0ABX8BVP5_9ACTN</name>
<dbReference type="PANTHER" id="PTHR37820">
    <property type="entry name" value="CELL DIVISION PROTEIN DIVIB"/>
    <property type="match status" value="1"/>
</dbReference>
<keyword evidence="6" id="KW-0472">Membrane</keyword>
<dbReference type="PANTHER" id="PTHR37820:SF1">
    <property type="entry name" value="CELL DIVISION PROTEIN FTSQ"/>
    <property type="match status" value="1"/>
</dbReference>
<dbReference type="PROSITE" id="PS51779">
    <property type="entry name" value="POTRA"/>
    <property type="match status" value="1"/>
</dbReference>
<dbReference type="Pfam" id="PF08478">
    <property type="entry name" value="POTRA_1"/>
    <property type="match status" value="1"/>
</dbReference>
<organism evidence="9 10">
    <name type="scientific">Nocardiopsis changdeensis</name>
    <dbReference type="NCBI Taxonomy" id="2831969"/>
    <lineage>
        <taxon>Bacteria</taxon>
        <taxon>Bacillati</taxon>
        <taxon>Actinomycetota</taxon>
        <taxon>Actinomycetes</taxon>
        <taxon>Streptosporangiales</taxon>
        <taxon>Nocardiopsidaceae</taxon>
        <taxon>Nocardiopsis</taxon>
    </lineage>
</organism>
<evidence type="ECO:0000313" key="9">
    <source>
        <dbReference type="EMBL" id="QUX26156.1"/>
    </source>
</evidence>